<dbReference type="Proteomes" id="UP000190188">
    <property type="component" value="Unassembled WGS sequence"/>
</dbReference>
<feature type="domain" description="SLH" evidence="1">
    <location>
        <begin position="70"/>
        <end position="126"/>
    </location>
</feature>
<evidence type="ECO:0000259" key="1">
    <source>
        <dbReference type="PROSITE" id="PS51272"/>
    </source>
</evidence>
<dbReference type="RefSeq" id="WP_158081585.1">
    <property type="nucleotide sequence ID" value="NZ_MSZX01000001.1"/>
</dbReference>
<comment type="caution">
    <text evidence="2">The sequence shown here is derived from an EMBL/GenBank/DDBJ whole genome shotgun (WGS) entry which is preliminary data.</text>
</comment>
<evidence type="ECO:0000313" key="3">
    <source>
        <dbReference type="Proteomes" id="UP000190188"/>
    </source>
</evidence>
<protein>
    <recommendedName>
        <fullName evidence="1">SLH domain-containing protein</fullName>
    </recommendedName>
</protein>
<dbReference type="InterPro" id="IPR001119">
    <property type="entry name" value="SLH_dom"/>
</dbReference>
<sequence length="126" mass="13787">MLLLSGRCKNSHGIHTSTHFHVQLTSELHAPDETTPTTVITVAPYNTAPTNQDVVVTVSGQAGSQSPELTKVFSDHAYIPQWAVGYVYEAARKGVIEGDGERFYPGEHTTRAETVIAILRLISLKR</sequence>
<organism evidence="2 3">
    <name type="scientific">Paenibacillus selenitireducens</name>
    <dbReference type="NCBI Taxonomy" id="1324314"/>
    <lineage>
        <taxon>Bacteria</taxon>
        <taxon>Bacillati</taxon>
        <taxon>Bacillota</taxon>
        <taxon>Bacilli</taxon>
        <taxon>Bacillales</taxon>
        <taxon>Paenibacillaceae</taxon>
        <taxon>Paenibacillus</taxon>
    </lineage>
</organism>
<dbReference type="Pfam" id="PF00395">
    <property type="entry name" value="SLH"/>
    <property type="match status" value="1"/>
</dbReference>
<dbReference type="AlphaFoldDB" id="A0A1T2XLX1"/>
<keyword evidence="3" id="KW-1185">Reference proteome</keyword>
<gene>
    <name evidence="2" type="ORF">BVG16_00415</name>
</gene>
<accession>A0A1T2XLX1</accession>
<reference evidence="2 3" key="1">
    <citation type="submission" date="2017-01" db="EMBL/GenBank/DDBJ databases">
        <title>Genome analysis of Paenibacillus selenitrireducens ES3-24.</title>
        <authorList>
            <person name="Xu D."/>
            <person name="Yao R."/>
            <person name="Zheng S."/>
        </authorList>
    </citation>
    <scope>NUCLEOTIDE SEQUENCE [LARGE SCALE GENOMIC DNA]</scope>
    <source>
        <strain evidence="2 3">ES3-24</strain>
    </source>
</reference>
<dbReference type="OrthoDB" id="222556at2"/>
<name>A0A1T2XLX1_9BACL</name>
<evidence type="ECO:0000313" key="2">
    <source>
        <dbReference type="EMBL" id="OPA80851.1"/>
    </source>
</evidence>
<proteinExistence type="predicted"/>
<dbReference type="PROSITE" id="PS51272">
    <property type="entry name" value="SLH"/>
    <property type="match status" value="1"/>
</dbReference>
<dbReference type="EMBL" id="MSZX01000001">
    <property type="protein sequence ID" value="OPA80851.1"/>
    <property type="molecule type" value="Genomic_DNA"/>
</dbReference>